<dbReference type="AlphaFoldDB" id="A0AA40E7B7"/>
<dbReference type="RefSeq" id="XP_060300587.1">
    <property type="nucleotide sequence ID" value="XM_060441301.1"/>
</dbReference>
<name>A0AA40E7B7_9PEZI</name>
<sequence>MQLSDKATVECLRRCSRTFPRLFSATCTSTSALEFSVCHMNRFPWPVSTTPLSAEESSRLPLLLARDSFCDDCLMARQASNWQARVTALAKTYLHCSACNADHLACLFSSPDRRKKLSKRVCIG</sequence>
<dbReference type="EMBL" id="JAUIRO010000002">
    <property type="protein sequence ID" value="KAK0727732.1"/>
    <property type="molecule type" value="Genomic_DNA"/>
</dbReference>
<protein>
    <submittedName>
        <fullName evidence="1">Uncharacterized protein</fullName>
    </submittedName>
</protein>
<accession>A0AA40E7B7</accession>
<keyword evidence="2" id="KW-1185">Reference proteome</keyword>
<comment type="caution">
    <text evidence="1">The sequence shown here is derived from an EMBL/GenBank/DDBJ whole genome shotgun (WGS) entry which is preliminary data.</text>
</comment>
<dbReference type="Proteomes" id="UP001172101">
    <property type="component" value="Unassembled WGS sequence"/>
</dbReference>
<evidence type="ECO:0000313" key="2">
    <source>
        <dbReference type="Proteomes" id="UP001172101"/>
    </source>
</evidence>
<proteinExistence type="predicted"/>
<evidence type="ECO:0000313" key="1">
    <source>
        <dbReference type="EMBL" id="KAK0727732.1"/>
    </source>
</evidence>
<dbReference type="GeneID" id="85324571"/>
<gene>
    <name evidence="1" type="ORF">B0T26DRAFT_695552</name>
</gene>
<reference evidence="1" key="1">
    <citation type="submission" date="2023-06" db="EMBL/GenBank/DDBJ databases">
        <title>Genome-scale phylogeny and comparative genomics of the fungal order Sordariales.</title>
        <authorList>
            <consortium name="Lawrence Berkeley National Laboratory"/>
            <person name="Hensen N."/>
            <person name="Bonometti L."/>
            <person name="Westerberg I."/>
            <person name="Brannstrom I.O."/>
            <person name="Guillou S."/>
            <person name="Cros-Aarteil S."/>
            <person name="Calhoun S."/>
            <person name="Haridas S."/>
            <person name="Kuo A."/>
            <person name="Mondo S."/>
            <person name="Pangilinan J."/>
            <person name="Riley R."/>
            <person name="LaButti K."/>
            <person name="Andreopoulos B."/>
            <person name="Lipzen A."/>
            <person name="Chen C."/>
            <person name="Yanf M."/>
            <person name="Daum C."/>
            <person name="Ng V."/>
            <person name="Clum A."/>
            <person name="Steindorff A."/>
            <person name="Ohm R."/>
            <person name="Martin F."/>
            <person name="Silar P."/>
            <person name="Natvig D."/>
            <person name="Lalanne C."/>
            <person name="Gautier V."/>
            <person name="Ament-velasquez S.L."/>
            <person name="Kruys A."/>
            <person name="Hutchinson M.I."/>
            <person name="Powell A.J."/>
            <person name="Barry K."/>
            <person name="Miller A.N."/>
            <person name="Grigoriev I.V."/>
            <person name="Debuchy R."/>
            <person name="Gladieux P."/>
            <person name="Thoren M.H."/>
            <person name="Johannesson H."/>
        </authorList>
    </citation>
    <scope>NUCLEOTIDE SEQUENCE</scope>
    <source>
        <strain evidence="1">SMH2392-1A</strain>
    </source>
</reference>
<organism evidence="1 2">
    <name type="scientific">Lasiosphaeria miniovina</name>
    <dbReference type="NCBI Taxonomy" id="1954250"/>
    <lineage>
        <taxon>Eukaryota</taxon>
        <taxon>Fungi</taxon>
        <taxon>Dikarya</taxon>
        <taxon>Ascomycota</taxon>
        <taxon>Pezizomycotina</taxon>
        <taxon>Sordariomycetes</taxon>
        <taxon>Sordariomycetidae</taxon>
        <taxon>Sordariales</taxon>
        <taxon>Lasiosphaeriaceae</taxon>
        <taxon>Lasiosphaeria</taxon>
    </lineage>
</organism>